<dbReference type="AlphaFoldDB" id="A0AAW2L3Q2"/>
<name>A0AAW2L3Q2_SESRA</name>
<reference evidence="1" key="1">
    <citation type="submission" date="2020-06" db="EMBL/GenBank/DDBJ databases">
        <authorList>
            <person name="Li T."/>
            <person name="Hu X."/>
            <person name="Zhang T."/>
            <person name="Song X."/>
            <person name="Zhang H."/>
            <person name="Dai N."/>
            <person name="Sheng W."/>
            <person name="Hou X."/>
            <person name="Wei L."/>
        </authorList>
    </citation>
    <scope>NUCLEOTIDE SEQUENCE</scope>
    <source>
        <strain evidence="1">G02</strain>
        <tissue evidence="1">Leaf</tissue>
    </source>
</reference>
<sequence>MNKANPVGTISVVLKGFSSSTIPHSGSFPPENVVSELERGAHGGGAGSGCGCRSATAGGGCVCRSATAGGGYVCRTVVAGGGCRSGQQALAVASHGGGGAATRLADRAGGLRWVFCEKKKVAVRV</sequence>
<comment type="caution">
    <text evidence="1">The sequence shown here is derived from an EMBL/GenBank/DDBJ whole genome shotgun (WGS) entry which is preliminary data.</text>
</comment>
<proteinExistence type="predicted"/>
<accession>A0AAW2L3Q2</accession>
<reference evidence="1" key="2">
    <citation type="journal article" date="2024" name="Plant">
        <title>Genomic evolution and insights into agronomic trait innovations of Sesamum species.</title>
        <authorList>
            <person name="Miao H."/>
            <person name="Wang L."/>
            <person name="Qu L."/>
            <person name="Liu H."/>
            <person name="Sun Y."/>
            <person name="Le M."/>
            <person name="Wang Q."/>
            <person name="Wei S."/>
            <person name="Zheng Y."/>
            <person name="Lin W."/>
            <person name="Duan Y."/>
            <person name="Cao H."/>
            <person name="Xiong S."/>
            <person name="Wang X."/>
            <person name="Wei L."/>
            <person name="Li C."/>
            <person name="Ma Q."/>
            <person name="Ju M."/>
            <person name="Zhao R."/>
            <person name="Li G."/>
            <person name="Mu C."/>
            <person name="Tian Q."/>
            <person name="Mei H."/>
            <person name="Zhang T."/>
            <person name="Gao T."/>
            <person name="Zhang H."/>
        </authorList>
    </citation>
    <scope>NUCLEOTIDE SEQUENCE</scope>
    <source>
        <strain evidence="1">G02</strain>
    </source>
</reference>
<gene>
    <name evidence="1" type="ORF">Sradi_5683900</name>
</gene>
<dbReference type="EMBL" id="JACGWJ010000026">
    <property type="protein sequence ID" value="KAL0312846.1"/>
    <property type="molecule type" value="Genomic_DNA"/>
</dbReference>
<protein>
    <submittedName>
        <fullName evidence="1">Uncharacterized protein</fullName>
    </submittedName>
</protein>
<organism evidence="1">
    <name type="scientific">Sesamum radiatum</name>
    <name type="common">Black benniseed</name>
    <dbReference type="NCBI Taxonomy" id="300843"/>
    <lineage>
        <taxon>Eukaryota</taxon>
        <taxon>Viridiplantae</taxon>
        <taxon>Streptophyta</taxon>
        <taxon>Embryophyta</taxon>
        <taxon>Tracheophyta</taxon>
        <taxon>Spermatophyta</taxon>
        <taxon>Magnoliopsida</taxon>
        <taxon>eudicotyledons</taxon>
        <taxon>Gunneridae</taxon>
        <taxon>Pentapetalae</taxon>
        <taxon>asterids</taxon>
        <taxon>lamiids</taxon>
        <taxon>Lamiales</taxon>
        <taxon>Pedaliaceae</taxon>
        <taxon>Sesamum</taxon>
    </lineage>
</organism>
<evidence type="ECO:0000313" key="1">
    <source>
        <dbReference type="EMBL" id="KAL0312846.1"/>
    </source>
</evidence>